<dbReference type="AlphaFoldDB" id="A0AAV1CIK0"/>
<evidence type="ECO:0000259" key="1">
    <source>
        <dbReference type="Pfam" id="PF19422"/>
    </source>
</evidence>
<dbReference type="Gene3D" id="1.20.120.1750">
    <property type="match status" value="1"/>
</dbReference>
<dbReference type="EMBL" id="OX459119">
    <property type="protein sequence ID" value="CAI9094377.1"/>
    <property type="molecule type" value="Genomic_DNA"/>
</dbReference>
<proteinExistence type="predicted"/>
<dbReference type="Proteomes" id="UP001161247">
    <property type="component" value="Chromosome 2"/>
</dbReference>
<evidence type="ECO:0000313" key="2">
    <source>
        <dbReference type="EMBL" id="CAI9094377.1"/>
    </source>
</evidence>
<keyword evidence="3" id="KW-1185">Reference proteome</keyword>
<gene>
    <name evidence="2" type="ORF">OLC1_LOCUS5556</name>
</gene>
<evidence type="ECO:0000313" key="3">
    <source>
        <dbReference type="Proteomes" id="UP001161247"/>
    </source>
</evidence>
<dbReference type="InterPro" id="IPR045840">
    <property type="entry name" value="Ariadne"/>
</dbReference>
<dbReference type="Pfam" id="PF19422">
    <property type="entry name" value="Ariadne"/>
    <property type="match status" value="1"/>
</dbReference>
<accession>A0AAV1CIK0</accession>
<organism evidence="2 3">
    <name type="scientific">Oldenlandia corymbosa var. corymbosa</name>
    <dbReference type="NCBI Taxonomy" id="529605"/>
    <lineage>
        <taxon>Eukaryota</taxon>
        <taxon>Viridiplantae</taxon>
        <taxon>Streptophyta</taxon>
        <taxon>Embryophyta</taxon>
        <taxon>Tracheophyta</taxon>
        <taxon>Spermatophyta</taxon>
        <taxon>Magnoliopsida</taxon>
        <taxon>eudicotyledons</taxon>
        <taxon>Gunneridae</taxon>
        <taxon>Pentapetalae</taxon>
        <taxon>asterids</taxon>
        <taxon>lamiids</taxon>
        <taxon>Gentianales</taxon>
        <taxon>Rubiaceae</taxon>
        <taxon>Rubioideae</taxon>
        <taxon>Spermacoceae</taxon>
        <taxon>Hedyotis-Oldenlandia complex</taxon>
        <taxon>Oldenlandia</taxon>
    </lineage>
</organism>
<name>A0AAV1CIK0_OLDCO</name>
<feature type="domain" description="Ariadne" evidence="1">
    <location>
        <begin position="78"/>
        <end position="172"/>
    </location>
</feature>
<reference evidence="2" key="1">
    <citation type="submission" date="2023-03" db="EMBL/GenBank/DDBJ databases">
        <authorList>
            <person name="Julca I."/>
        </authorList>
    </citation>
    <scope>NUCLEOTIDE SEQUENCE</scope>
</reference>
<sequence>MKYCPAPGCEFALECSVNDIRGFNHLICEVPCQNTAKKPEDFIVAAGTRARERMESIVQKRRSDGGPRMRSGSMHIISRDGMFITDGWTQIVESRRVLKWSYTYGYYLPENEPARKKFFEYLQGEAESNLERLHSVVEKELPKHSSEEVPPSEFRSFRTKLIDLTKITHGLTLRTWSQH</sequence>
<protein>
    <submittedName>
        <fullName evidence="2">OLC1v1030102C1</fullName>
    </submittedName>
</protein>